<dbReference type="InterPro" id="IPR036278">
    <property type="entry name" value="Sialidase_sf"/>
</dbReference>
<proteinExistence type="predicted"/>
<reference evidence="3" key="1">
    <citation type="submission" date="2020-11" db="EMBL/GenBank/DDBJ databases">
        <title>Nocardioides cynanchi sp. nov., isolated from soil of rhizosphere of Cynanchum wilfordii.</title>
        <authorList>
            <person name="Lee J.-S."/>
            <person name="Suh M.K."/>
            <person name="Kim J.-S."/>
        </authorList>
    </citation>
    <scope>NUCLEOTIDE SEQUENCE</scope>
    <source>
        <strain evidence="3">KCTC 19276</strain>
    </source>
</reference>
<dbReference type="InterPro" id="IPR035986">
    <property type="entry name" value="PKD_dom_sf"/>
</dbReference>
<feature type="domain" description="PKD" evidence="2">
    <location>
        <begin position="436"/>
        <end position="519"/>
    </location>
</feature>
<dbReference type="GO" id="GO:0005975">
    <property type="term" value="P:carbohydrate metabolic process"/>
    <property type="evidence" value="ECO:0007669"/>
    <property type="project" value="UniProtKB-ARBA"/>
</dbReference>
<evidence type="ECO:0000313" key="4">
    <source>
        <dbReference type="Proteomes" id="UP000660668"/>
    </source>
</evidence>
<dbReference type="InterPro" id="IPR022409">
    <property type="entry name" value="PKD/Chitinase_dom"/>
</dbReference>
<dbReference type="CDD" id="cd00146">
    <property type="entry name" value="PKD"/>
    <property type="match status" value="1"/>
</dbReference>
<dbReference type="Gene3D" id="2.60.40.10">
    <property type="entry name" value="Immunoglobulins"/>
    <property type="match status" value="1"/>
</dbReference>
<name>A0A930VNK5_9ACTN</name>
<feature type="chain" id="PRO_5037089094" evidence="1">
    <location>
        <begin position="28"/>
        <end position="519"/>
    </location>
</feature>
<dbReference type="SUPFAM" id="SSF49299">
    <property type="entry name" value="PKD domain"/>
    <property type="match status" value="1"/>
</dbReference>
<keyword evidence="1" id="KW-0732">Signal</keyword>
<comment type="caution">
    <text evidence="3">The sequence shown here is derived from an EMBL/GenBank/DDBJ whole genome shotgun (WGS) entry which is preliminary data.</text>
</comment>
<evidence type="ECO:0000259" key="2">
    <source>
        <dbReference type="PROSITE" id="PS50093"/>
    </source>
</evidence>
<dbReference type="RefSeq" id="WP_194695987.1">
    <property type="nucleotide sequence ID" value="NZ_JADKPO010000009.1"/>
</dbReference>
<dbReference type="Proteomes" id="UP000660668">
    <property type="component" value="Unassembled WGS sequence"/>
</dbReference>
<dbReference type="SUPFAM" id="SSF50939">
    <property type="entry name" value="Sialidases"/>
    <property type="match status" value="1"/>
</dbReference>
<accession>A0A930VNK5</accession>
<gene>
    <name evidence="3" type="ORF">ISU10_08700</name>
</gene>
<dbReference type="AlphaFoldDB" id="A0A930VNK5"/>
<keyword evidence="4" id="KW-1185">Reference proteome</keyword>
<dbReference type="PROSITE" id="PS50093">
    <property type="entry name" value="PKD"/>
    <property type="match status" value="1"/>
</dbReference>
<feature type="signal peptide" evidence="1">
    <location>
        <begin position="1"/>
        <end position="27"/>
    </location>
</feature>
<evidence type="ECO:0000313" key="3">
    <source>
        <dbReference type="EMBL" id="MBF4767842.1"/>
    </source>
</evidence>
<dbReference type="Pfam" id="PF18911">
    <property type="entry name" value="PKD_4"/>
    <property type="match status" value="1"/>
</dbReference>
<evidence type="ECO:0000256" key="1">
    <source>
        <dbReference type="SAM" id="SignalP"/>
    </source>
</evidence>
<dbReference type="InterPro" id="IPR013783">
    <property type="entry name" value="Ig-like_fold"/>
</dbReference>
<dbReference type="InterPro" id="IPR000601">
    <property type="entry name" value="PKD_dom"/>
</dbReference>
<dbReference type="EMBL" id="JADKPO010000009">
    <property type="protein sequence ID" value="MBF4767842.1"/>
    <property type="molecule type" value="Genomic_DNA"/>
</dbReference>
<dbReference type="SMART" id="SM00089">
    <property type="entry name" value="PKD"/>
    <property type="match status" value="1"/>
</dbReference>
<sequence length="519" mass="55614">MTPGTRRTSLLVVALLGAGLLAVPAQAAPTWIKPPTPVSDPALDSTWQQVDMNARGDTMAVWSTNTDGYAQAVWRPAGRPWGEAVTVSDPRHFTQEAYVAVDDKGRSTMIWRDTESFSGVITARTRSAAGTWDTATPLSDESAFHARIAEEAGNTAVTWYESVPATSDYLIRVAYRRPGRQWNTKTIAPAAEQFDPEVAMGAGLVAVVWRDRTSGDSVLTASVRSKTGAWSDPAPLSGAGDAQDASVVIDRQGRVTAIWRLFDGVSNAVIQTRTRNVAGTWGPVKDVSATNGQRALPDVAVDTAGTLTAVWVEQADPTNIVMASVRRLGESWSEPKALSDPEQDAWNPAVAAGPAGRTVITWSLVSPTETRDTVWATTSKGAHTFKAATRIAPLAEENATQPRVAVDGDGDAVVVSRRWDASHYVIHASPLDAAPPSISQFSVPARGTVGTRLRFSATIVDTWSKVVSVVWSFGDGGTAQGRKVRHTFRAPGRYTVKLITTDSVGNTRARKKVVVIVRH</sequence>
<protein>
    <submittedName>
        <fullName evidence="3">PKD domain-containing protein</fullName>
    </submittedName>
</protein>
<organism evidence="3 4">
    <name type="scientific">Nocardioides agariphilus</name>
    <dbReference type="NCBI Taxonomy" id="433664"/>
    <lineage>
        <taxon>Bacteria</taxon>
        <taxon>Bacillati</taxon>
        <taxon>Actinomycetota</taxon>
        <taxon>Actinomycetes</taxon>
        <taxon>Propionibacteriales</taxon>
        <taxon>Nocardioidaceae</taxon>
        <taxon>Nocardioides</taxon>
    </lineage>
</organism>